<dbReference type="Pfam" id="PF07963">
    <property type="entry name" value="N_methyl"/>
    <property type="match status" value="1"/>
</dbReference>
<keyword evidence="2" id="KW-0472">Membrane</keyword>
<dbReference type="PROSITE" id="PS00409">
    <property type="entry name" value="PROKAR_NTER_METHYL"/>
    <property type="match status" value="1"/>
</dbReference>
<reference evidence="3" key="1">
    <citation type="submission" date="2021-04" db="EMBL/GenBank/DDBJ databases">
        <title>Characterizing Neisseria spp. as novel respiratory pathobionts in bronchiectasis.</title>
        <authorList>
            <person name="Li L."/>
            <person name="Mac Aogain M."/>
            <person name="Xu T."/>
            <person name="Jaggi T.K."/>
            <person name="Chan L.Y."/>
            <person name="Keir H.R."/>
            <person name="Dicker A.J."/>
            <person name="Qu J."/>
            <person name="Liu Y."/>
            <person name="Chen H.S."/>
            <person name="Koh M.S."/>
            <person name="Ong T.H."/>
            <person name="Lim A.Y.H."/>
            <person name="Abisheganaden J."/>
            <person name="Low T.B."/>
            <person name="Oliver B.G."/>
            <person name="Tan N.S."/>
            <person name="Fang M."/>
            <person name="Chalmers J.D."/>
            <person name="Chotirmall S.H."/>
        </authorList>
    </citation>
    <scope>NUCLEOTIDE SEQUENCE</scope>
    <source>
        <strain evidence="3">CG0073</strain>
    </source>
</reference>
<dbReference type="InterPro" id="IPR013362">
    <property type="entry name" value="Pilus_4_PilV"/>
</dbReference>
<dbReference type="RefSeq" id="WP_199903551.1">
    <property type="nucleotide sequence ID" value="NZ_POXM01000004.1"/>
</dbReference>
<name>A0A9X9I4L3_NEISU</name>
<dbReference type="NCBIfam" id="TIGR02532">
    <property type="entry name" value="IV_pilin_GFxxxE"/>
    <property type="match status" value="1"/>
</dbReference>
<organism evidence="3 4">
    <name type="scientific">Neisseria subflava</name>
    <dbReference type="NCBI Taxonomy" id="28449"/>
    <lineage>
        <taxon>Bacteria</taxon>
        <taxon>Pseudomonadati</taxon>
        <taxon>Pseudomonadota</taxon>
        <taxon>Betaproteobacteria</taxon>
        <taxon>Neisseriales</taxon>
        <taxon>Neisseriaceae</taxon>
        <taxon>Neisseria</taxon>
    </lineage>
</organism>
<gene>
    <name evidence="3" type="primary">pilV</name>
    <name evidence="3" type="ORF">KCG53_08845</name>
</gene>
<accession>A0A9X9I4L3</accession>
<protein>
    <submittedName>
        <fullName evidence="3">Type IV pilus modification protein PilV</fullName>
    </submittedName>
</protein>
<dbReference type="InterPro" id="IPR012902">
    <property type="entry name" value="N_methyl_site"/>
</dbReference>
<evidence type="ECO:0000256" key="2">
    <source>
        <dbReference type="SAM" id="Phobius"/>
    </source>
</evidence>
<dbReference type="Proteomes" id="UP001057336">
    <property type="component" value="Chromosome"/>
</dbReference>
<keyword evidence="2" id="KW-1133">Transmembrane helix</keyword>
<sequence>MNITNPTHLRSSKGRLKTSSTSFTPKLQSGMTLIEVLIAMFVLAIGVLALLAVQLRTVSNVRESENQTAVAQITQNLIEGMLINPTLSEEKEVDKITGEETSRYKKSYDAYTRRESCGLNSKEPEFKDKDILNISKADLAKAQIDQFQHDLTKALPESNKVCFAICKDPSEPTYNNNDFQANCEDDGKGDTTIVKVLWLQDVEEENTSKNLNTSEHNVVYTYQSRVRD</sequence>
<evidence type="ECO:0000256" key="1">
    <source>
        <dbReference type="SAM" id="MobiDB-lite"/>
    </source>
</evidence>
<proteinExistence type="predicted"/>
<feature type="region of interest" description="Disordered" evidence="1">
    <location>
        <begin position="1"/>
        <end position="22"/>
    </location>
</feature>
<evidence type="ECO:0000313" key="3">
    <source>
        <dbReference type="EMBL" id="UTG75314.1"/>
    </source>
</evidence>
<dbReference type="AlphaFoldDB" id="A0A9X9I4L3"/>
<evidence type="ECO:0000313" key="4">
    <source>
        <dbReference type="Proteomes" id="UP001057336"/>
    </source>
</evidence>
<dbReference type="NCBIfam" id="TIGR02523">
    <property type="entry name" value="type_IV_pilV"/>
    <property type="match status" value="1"/>
</dbReference>
<keyword evidence="2" id="KW-0812">Transmembrane</keyword>
<dbReference type="EMBL" id="CP073118">
    <property type="protein sequence ID" value="UTG75314.1"/>
    <property type="molecule type" value="Genomic_DNA"/>
</dbReference>
<feature type="transmembrane region" description="Helical" evidence="2">
    <location>
        <begin position="33"/>
        <end position="53"/>
    </location>
</feature>